<evidence type="ECO:0000259" key="1">
    <source>
        <dbReference type="Pfam" id="PF12274"/>
    </source>
</evidence>
<dbReference type="AlphaFoldDB" id="A0AAV5DK70"/>
<organism evidence="2 3">
    <name type="scientific">Eleusine coracana subsp. coracana</name>
    <dbReference type="NCBI Taxonomy" id="191504"/>
    <lineage>
        <taxon>Eukaryota</taxon>
        <taxon>Viridiplantae</taxon>
        <taxon>Streptophyta</taxon>
        <taxon>Embryophyta</taxon>
        <taxon>Tracheophyta</taxon>
        <taxon>Spermatophyta</taxon>
        <taxon>Magnoliopsida</taxon>
        <taxon>Liliopsida</taxon>
        <taxon>Poales</taxon>
        <taxon>Poaceae</taxon>
        <taxon>PACMAD clade</taxon>
        <taxon>Chloridoideae</taxon>
        <taxon>Cynodonteae</taxon>
        <taxon>Eleusininae</taxon>
        <taxon>Eleusine</taxon>
    </lineage>
</organism>
<gene>
    <name evidence="2" type="primary">ga28961</name>
    <name evidence="2" type="ORF">PR202_ga28961</name>
</gene>
<name>A0AAV5DK70_ELECO</name>
<dbReference type="Pfam" id="PF12274">
    <property type="entry name" value="DUF3615"/>
    <property type="match status" value="1"/>
</dbReference>
<evidence type="ECO:0000313" key="2">
    <source>
        <dbReference type="EMBL" id="GJN10831.1"/>
    </source>
</evidence>
<dbReference type="InterPro" id="IPR022059">
    <property type="entry name" value="DUF3615"/>
</dbReference>
<dbReference type="PANTHER" id="PTHR34710:SF10">
    <property type="entry name" value="EXPRESSED PROTEIN"/>
    <property type="match status" value="1"/>
</dbReference>
<sequence length="204" mass="22961">MIPFIHHALDHYNARHPGGDFDIVKPLSEASVHFKAHLWWHLNFLARSRNSNKIKRFFAEVHYHPGSGSPYSVPTPIVELCTVLEEPLDQYKRSCAFCINQPDILHPVGDPTFVCGNQVQKARGGPLEFLRRGKPSQLGKLPGLRKLGMASGLPGPRTPSDPGMPPWMPSREEAIRDWDAIWASDEEAWATVLYMLPSSSQEME</sequence>
<dbReference type="PANTHER" id="PTHR34710">
    <property type="entry name" value="OS03G0834100 PROTEIN"/>
    <property type="match status" value="1"/>
</dbReference>
<dbReference type="Proteomes" id="UP001054889">
    <property type="component" value="Unassembled WGS sequence"/>
</dbReference>
<proteinExistence type="predicted"/>
<keyword evidence="3" id="KW-1185">Reference proteome</keyword>
<comment type="caution">
    <text evidence="2">The sequence shown here is derived from an EMBL/GenBank/DDBJ whole genome shotgun (WGS) entry which is preliminary data.</text>
</comment>
<evidence type="ECO:0000313" key="3">
    <source>
        <dbReference type="Proteomes" id="UP001054889"/>
    </source>
</evidence>
<protein>
    <recommendedName>
        <fullName evidence="1">DUF3615 domain-containing protein</fullName>
    </recommendedName>
</protein>
<feature type="domain" description="DUF3615" evidence="1">
    <location>
        <begin position="7"/>
        <end position="107"/>
    </location>
</feature>
<dbReference type="EMBL" id="BQKI01000018">
    <property type="protein sequence ID" value="GJN10831.1"/>
    <property type="molecule type" value="Genomic_DNA"/>
</dbReference>
<reference evidence="2" key="2">
    <citation type="submission" date="2021-12" db="EMBL/GenBank/DDBJ databases">
        <title>Resequencing data analysis of finger millet.</title>
        <authorList>
            <person name="Hatakeyama M."/>
            <person name="Aluri S."/>
            <person name="Balachadran M.T."/>
            <person name="Sivarajan S.R."/>
            <person name="Poveda L."/>
            <person name="Shimizu-Inatsugi R."/>
            <person name="Schlapbach R."/>
            <person name="Sreeman S.M."/>
            <person name="Shimizu K.K."/>
        </authorList>
    </citation>
    <scope>NUCLEOTIDE SEQUENCE</scope>
</reference>
<accession>A0AAV5DK70</accession>
<reference evidence="2" key="1">
    <citation type="journal article" date="2018" name="DNA Res.">
        <title>Multiple hybrid de novo genome assembly of finger millet, an orphan allotetraploid crop.</title>
        <authorList>
            <person name="Hatakeyama M."/>
            <person name="Aluri S."/>
            <person name="Balachadran M.T."/>
            <person name="Sivarajan S.R."/>
            <person name="Patrignani A."/>
            <person name="Gruter S."/>
            <person name="Poveda L."/>
            <person name="Shimizu-Inatsugi R."/>
            <person name="Baeten J."/>
            <person name="Francoijs K.J."/>
            <person name="Nataraja K.N."/>
            <person name="Reddy Y.A.N."/>
            <person name="Phadnis S."/>
            <person name="Ravikumar R.L."/>
            <person name="Schlapbach R."/>
            <person name="Sreeman S.M."/>
            <person name="Shimizu K.K."/>
        </authorList>
    </citation>
    <scope>NUCLEOTIDE SEQUENCE</scope>
</reference>